<dbReference type="OrthoDB" id="1076849at2"/>
<accession>A0A1H9CKM7</accession>
<dbReference type="InParanoid" id="A0A1H9CKM7"/>
<dbReference type="EMBL" id="FOFB01000004">
    <property type="protein sequence ID" value="SEQ01168.1"/>
    <property type="molecule type" value="Genomic_DNA"/>
</dbReference>
<keyword evidence="3" id="KW-1185">Reference proteome</keyword>
<evidence type="ECO:0000259" key="1">
    <source>
        <dbReference type="Pfam" id="PF18962"/>
    </source>
</evidence>
<dbReference type="Proteomes" id="UP000199021">
    <property type="component" value="Unassembled WGS sequence"/>
</dbReference>
<dbReference type="InterPro" id="IPR026444">
    <property type="entry name" value="Secre_tail"/>
</dbReference>
<dbReference type="Pfam" id="PF18962">
    <property type="entry name" value="Por_Secre_tail"/>
    <property type="match status" value="1"/>
</dbReference>
<organism evidence="2 3">
    <name type="scientific">Neolewinella agarilytica</name>
    <dbReference type="NCBI Taxonomy" id="478744"/>
    <lineage>
        <taxon>Bacteria</taxon>
        <taxon>Pseudomonadati</taxon>
        <taxon>Bacteroidota</taxon>
        <taxon>Saprospiria</taxon>
        <taxon>Saprospirales</taxon>
        <taxon>Lewinellaceae</taxon>
        <taxon>Neolewinella</taxon>
    </lineage>
</organism>
<feature type="domain" description="Secretion system C-terminal sorting" evidence="1">
    <location>
        <begin position="181"/>
        <end position="251"/>
    </location>
</feature>
<name>A0A1H9CKM7_9BACT</name>
<dbReference type="AlphaFoldDB" id="A0A1H9CKM7"/>
<dbReference type="NCBIfam" id="TIGR04183">
    <property type="entry name" value="Por_Secre_tail"/>
    <property type="match status" value="1"/>
</dbReference>
<protein>
    <submittedName>
        <fullName evidence="2">Por secretion system C-terminal sorting domain-containing protein</fullName>
    </submittedName>
</protein>
<sequence length="254" mass="27619">MYSSNEIVRDFFILILILSSFLAKGQEVSVLGVLVEDGQTTIEVPVAITFSDSILGLQFSVVWPESELALDTVLFNQELLDQNISIRYSNPQRGKLIVLIAPEFGFLDPIVFEKESIGLTIVFRLLDQYSGSTIIGFDPEFPNVFADFNGHVYPTLTNGSISNADGTVSTLATVINNTLKIYPNPTKGMCSISGLPASSANTGFRIVDVLGGIILTGKLNNNGFSLPQSTPSGTYWILIDGDEKVYVEPLVVNK</sequence>
<evidence type="ECO:0000313" key="3">
    <source>
        <dbReference type="Proteomes" id="UP000199021"/>
    </source>
</evidence>
<gene>
    <name evidence="2" type="ORF">SAMN05444359_104215</name>
</gene>
<reference evidence="3" key="1">
    <citation type="submission" date="2016-10" db="EMBL/GenBank/DDBJ databases">
        <authorList>
            <person name="Varghese N."/>
            <person name="Submissions S."/>
        </authorList>
    </citation>
    <scope>NUCLEOTIDE SEQUENCE [LARGE SCALE GENOMIC DNA]</scope>
    <source>
        <strain evidence="3">DSM 24740</strain>
    </source>
</reference>
<evidence type="ECO:0000313" key="2">
    <source>
        <dbReference type="EMBL" id="SEQ01168.1"/>
    </source>
</evidence>
<proteinExistence type="predicted"/>
<dbReference type="RefSeq" id="WP_090166169.1">
    <property type="nucleotide sequence ID" value="NZ_FOFB01000004.1"/>
</dbReference>
<dbReference type="STRING" id="478744.SAMN05444359_104215"/>